<feature type="region of interest" description="Disordered" evidence="1">
    <location>
        <begin position="99"/>
        <end position="118"/>
    </location>
</feature>
<accession>A0ABS5KJQ7</accession>
<keyword evidence="3" id="KW-1185">Reference proteome</keyword>
<evidence type="ECO:0008006" key="4">
    <source>
        <dbReference type="Google" id="ProtNLM"/>
    </source>
</evidence>
<evidence type="ECO:0000313" key="2">
    <source>
        <dbReference type="EMBL" id="MBS2546367.1"/>
    </source>
</evidence>
<dbReference type="RefSeq" id="WP_212008016.1">
    <property type="nucleotide sequence ID" value="NZ_JAAFYZ010000012.1"/>
</dbReference>
<dbReference type="EMBL" id="JAAFYZ010000012">
    <property type="protein sequence ID" value="MBS2546367.1"/>
    <property type="molecule type" value="Genomic_DNA"/>
</dbReference>
<sequence length="180" mass="19497">MTSTNSTAATTTRTVAEAAAEPVRLHADHTAVKRLGNWSTAERFEVRARRGSVVLDLRSPHLPAGELVVDLDLDRAMLKLLLPDDAVVDQRGIAWSGSGKVKDGVGRQNARKGEPAEAADGVRRVRLTGRIHSGEVRVARGGVAMLAAMFSREYVEDVKKARREGAWPTVDDPTRVPKNA</sequence>
<reference evidence="2 3" key="1">
    <citation type="submission" date="2020-02" db="EMBL/GenBank/DDBJ databases">
        <title>Acidophilic actinobacteria isolated from forest soil.</title>
        <authorList>
            <person name="Golinska P."/>
        </authorList>
    </citation>
    <scope>NUCLEOTIDE SEQUENCE [LARGE SCALE GENOMIC DNA]</scope>
    <source>
        <strain evidence="2 3">NL8</strain>
    </source>
</reference>
<dbReference type="Proteomes" id="UP000730482">
    <property type="component" value="Unassembled WGS sequence"/>
</dbReference>
<gene>
    <name evidence="2" type="ORF">KGQ19_05755</name>
</gene>
<evidence type="ECO:0000313" key="3">
    <source>
        <dbReference type="Proteomes" id="UP000730482"/>
    </source>
</evidence>
<comment type="caution">
    <text evidence="2">The sequence shown here is derived from an EMBL/GenBank/DDBJ whole genome shotgun (WGS) entry which is preliminary data.</text>
</comment>
<protein>
    <recommendedName>
        <fullName evidence="4">Cell wall-active antibiotics response LiaF-like C-terminal domain-containing protein</fullName>
    </recommendedName>
</protein>
<name>A0ABS5KJQ7_9ACTN</name>
<feature type="compositionally biased region" description="Basic and acidic residues" evidence="1">
    <location>
        <begin position="100"/>
        <end position="118"/>
    </location>
</feature>
<evidence type="ECO:0000256" key="1">
    <source>
        <dbReference type="SAM" id="MobiDB-lite"/>
    </source>
</evidence>
<organism evidence="2 3">
    <name type="scientific">Catenulispora pinistramenti</name>
    <dbReference type="NCBI Taxonomy" id="2705254"/>
    <lineage>
        <taxon>Bacteria</taxon>
        <taxon>Bacillati</taxon>
        <taxon>Actinomycetota</taxon>
        <taxon>Actinomycetes</taxon>
        <taxon>Catenulisporales</taxon>
        <taxon>Catenulisporaceae</taxon>
        <taxon>Catenulispora</taxon>
    </lineage>
</organism>
<proteinExistence type="predicted"/>